<dbReference type="WBParaSite" id="ECPE_0000146001-mRNA-1">
    <property type="protein sequence ID" value="ECPE_0000146001-mRNA-1"/>
    <property type="gene ID" value="ECPE_0000146001"/>
</dbReference>
<dbReference type="EMBL" id="UZAN01009464">
    <property type="protein sequence ID" value="VDP39420.1"/>
    <property type="molecule type" value="Genomic_DNA"/>
</dbReference>
<accession>A0A183A3C5</accession>
<name>A0A183A3C5_9TREM</name>
<evidence type="ECO:0000313" key="1">
    <source>
        <dbReference type="EMBL" id="VDP39420.1"/>
    </source>
</evidence>
<evidence type="ECO:0000313" key="2">
    <source>
        <dbReference type="Proteomes" id="UP000272942"/>
    </source>
</evidence>
<organism evidence="3">
    <name type="scientific">Echinostoma caproni</name>
    <dbReference type="NCBI Taxonomy" id="27848"/>
    <lineage>
        <taxon>Eukaryota</taxon>
        <taxon>Metazoa</taxon>
        <taxon>Spiralia</taxon>
        <taxon>Lophotrochozoa</taxon>
        <taxon>Platyhelminthes</taxon>
        <taxon>Trematoda</taxon>
        <taxon>Digenea</taxon>
        <taxon>Plagiorchiida</taxon>
        <taxon>Echinostomata</taxon>
        <taxon>Echinostomatoidea</taxon>
        <taxon>Echinostomatidae</taxon>
        <taxon>Echinostoma</taxon>
    </lineage>
</organism>
<protein>
    <submittedName>
        <fullName evidence="3">Calpain catalytic domain-containing protein</fullName>
    </submittedName>
</protein>
<keyword evidence="2" id="KW-1185">Reference proteome</keyword>
<dbReference type="AlphaFoldDB" id="A0A183A3C5"/>
<reference evidence="3" key="1">
    <citation type="submission" date="2016-06" db="UniProtKB">
        <authorList>
            <consortium name="WormBaseParasite"/>
        </authorList>
    </citation>
    <scope>IDENTIFICATION</scope>
</reference>
<evidence type="ECO:0000313" key="3">
    <source>
        <dbReference type="WBParaSite" id="ECPE_0000146001-mRNA-1"/>
    </source>
</evidence>
<dbReference type="OrthoDB" id="10065625at2759"/>
<reference evidence="1 2" key="2">
    <citation type="submission" date="2018-11" db="EMBL/GenBank/DDBJ databases">
        <authorList>
            <consortium name="Pathogen Informatics"/>
        </authorList>
    </citation>
    <scope>NUCLEOTIDE SEQUENCE [LARGE SCALE GENOMIC DNA]</scope>
    <source>
        <strain evidence="1 2">Egypt</strain>
    </source>
</reference>
<sequence>MYKWEDVRSLSKSIPAELRRLNSLHARAQLDNKGNRETWQALMRISGIKSSHRSPAAADIGGLNQSFINGGTALTALSDGYETNTTDTVFSVAPVDIYQELAQLNPHKSCGPDGVSLAVLKECAAFLY</sequence>
<proteinExistence type="predicted"/>
<dbReference type="Proteomes" id="UP000272942">
    <property type="component" value="Unassembled WGS sequence"/>
</dbReference>
<gene>
    <name evidence="1" type="ORF">ECPE_LOCUS1459</name>
</gene>